<dbReference type="Gene3D" id="3.30.160.20">
    <property type="match status" value="2"/>
</dbReference>
<accession>A0A8T0H1P4</accession>
<evidence type="ECO:0000256" key="12">
    <source>
        <dbReference type="PROSITE-ProRule" id="PRU00277"/>
    </source>
</evidence>
<evidence type="ECO:0000256" key="11">
    <source>
        <dbReference type="PROSITE-ProRule" id="PRU00266"/>
    </source>
</evidence>
<keyword evidence="17" id="KW-1185">Reference proteome</keyword>
<evidence type="ECO:0000256" key="10">
    <source>
        <dbReference type="ARBA" id="ARBA00048418"/>
    </source>
</evidence>
<dbReference type="GO" id="GO:0046872">
    <property type="term" value="F:metal ion binding"/>
    <property type="evidence" value="ECO:0007669"/>
    <property type="project" value="UniProtKB-KW"/>
</dbReference>
<feature type="region of interest" description="Disordered" evidence="13">
    <location>
        <begin position="903"/>
        <end position="922"/>
    </location>
</feature>
<comment type="caution">
    <text evidence="16">The sequence shown here is derived from an EMBL/GenBank/DDBJ whole genome shotgun (WGS) entry which is preliminary data.</text>
</comment>
<dbReference type="PANTHER" id="PTHR21404">
    <property type="entry name" value="HEN1"/>
    <property type="match status" value="1"/>
</dbReference>
<evidence type="ECO:0000313" key="17">
    <source>
        <dbReference type="Proteomes" id="UP000822688"/>
    </source>
</evidence>
<evidence type="ECO:0000256" key="8">
    <source>
        <dbReference type="ARBA" id="ARBA00022884"/>
    </source>
</evidence>
<dbReference type="InterPro" id="IPR040813">
    <property type="entry name" value="Hen1_Lam_C"/>
</dbReference>
<dbReference type="EC" id="5.2.1.8" evidence="12"/>
<dbReference type="Proteomes" id="UP000822688">
    <property type="component" value="Chromosome 9"/>
</dbReference>
<comment type="similarity">
    <text evidence="2">Belongs to the methyltransferase superfamily. HEN1 family.</text>
</comment>
<name>A0A8T0H1P4_CERPU</name>
<keyword evidence="6" id="KW-0479">Metal-binding</keyword>
<dbReference type="PROSITE" id="PS50137">
    <property type="entry name" value="DS_RBD"/>
    <property type="match status" value="1"/>
</dbReference>
<keyword evidence="7" id="KW-0460">Magnesium</keyword>
<dbReference type="InterPro" id="IPR029063">
    <property type="entry name" value="SAM-dependent_MTases_sf"/>
</dbReference>
<keyword evidence="4" id="KW-0808">Transferase</keyword>
<feature type="region of interest" description="Disordered" evidence="13">
    <location>
        <begin position="1005"/>
        <end position="1027"/>
    </location>
</feature>
<dbReference type="EMBL" id="CM026430">
    <property type="protein sequence ID" value="KAG0563032.1"/>
    <property type="molecule type" value="Genomic_DNA"/>
</dbReference>
<evidence type="ECO:0000259" key="14">
    <source>
        <dbReference type="PROSITE" id="PS50059"/>
    </source>
</evidence>
<proteinExistence type="inferred from homology"/>
<evidence type="ECO:0000256" key="4">
    <source>
        <dbReference type="ARBA" id="ARBA00022679"/>
    </source>
</evidence>
<dbReference type="GO" id="GO:0005634">
    <property type="term" value="C:nucleus"/>
    <property type="evidence" value="ECO:0007669"/>
    <property type="project" value="TreeGrafter"/>
</dbReference>
<dbReference type="Pfam" id="PF17842">
    <property type="entry name" value="dsRBD2"/>
    <property type="match status" value="1"/>
</dbReference>
<protein>
    <recommendedName>
        <fullName evidence="12">peptidylprolyl isomerase</fullName>
        <ecNumber evidence="12">5.2.1.8</ecNumber>
    </recommendedName>
</protein>
<evidence type="ECO:0000256" key="13">
    <source>
        <dbReference type="SAM" id="MobiDB-lite"/>
    </source>
</evidence>
<dbReference type="InterPro" id="IPR040870">
    <property type="entry name" value="HEN1_dsRBD2"/>
</dbReference>
<comment type="catalytic activity">
    <reaction evidence="10">
        <text>small RNA 3'-end nucleotide + S-adenosyl-L-methionine = small RNA 3'-end 2'-O-methylnucleotide + S-adenosyl-L-homocysteine + H(+)</text>
        <dbReference type="Rhea" id="RHEA:37887"/>
        <dbReference type="Rhea" id="RHEA-COMP:10415"/>
        <dbReference type="Rhea" id="RHEA-COMP:10416"/>
        <dbReference type="ChEBI" id="CHEBI:15378"/>
        <dbReference type="ChEBI" id="CHEBI:57856"/>
        <dbReference type="ChEBI" id="CHEBI:59789"/>
        <dbReference type="ChEBI" id="CHEBI:74896"/>
        <dbReference type="ChEBI" id="CHEBI:74898"/>
        <dbReference type="EC" id="2.1.1.386"/>
    </reaction>
</comment>
<keyword evidence="3" id="KW-0489">Methyltransferase</keyword>
<evidence type="ECO:0000256" key="3">
    <source>
        <dbReference type="ARBA" id="ARBA00022603"/>
    </source>
</evidence>
<keyword evidence="5" id="KW-0949">S-adenosyl-L-methionine</keyword>
<dbReference type="GO" id="GO:0090486">
    <property type="term" value="F:small RNA 2'-O-methyltransferase activity"/>
    <property type="evidence" value="ECO:0007669"/>
    <property type="project" value="UniProtKB-EC"/>
</dbReference>
<keyword evidence="12" id="KW-0697">Rotamase</keyword>
<dbReference type="GO" id="GO:0030422">
    <property type="term" value="P:siRNA processing"/>
    <property type="evidence" value="ECO:0007669"/>
    <property type="project" value="TreeGrafter"/>
</dbReference>
<keyword evidence="8 11" id="KW-0694">RNA-binding</keyword>
<dbReference type="Gene3D" id="3.10.50.40">
    <property type="match status" value="1"/>
</dbReference>
<feature type="domain" description="DRBM" evidence="15">
    <location>
        <begin position="465"/>
        <end position="575"/>
    </location>
</feature>
<dbReference type="CDD" id="cd02440">
    <property type="entry name" value="AdoMet_MTases"/>
    <property type="match status" value="1"/>
</dbReference>
<evidence type="ECO:0000256" key="6">
    <source>
        <dbReference type="ARBA" id="ARBA00022723"/>
    </source>
</evidence>
<dbReference type="InterPro" id="IPR026610">
    <property type="entry name" value="Hen1"/>
</dbReference>
<dbReference type="PROSITE" id="PS50059">
    <property type="entry name" value="FKBP_PPIASE"/>
    <property type="match status" value="1"/>
</dbReference>
<dbReference type="GO" id="GO:0005737">
    <property type="term" value="C:cytoplasm"/>
    <property type="evidence" value="ECO:0007669"/>
    <property type="project" value="TreeGrafter"/>
</dbReference>
<dbReference type="InterPro" id="IPR014720">
    <property type="entry name" value="dsRBD_dom"/>
</dbReference>
<comment type="catalytic activity">
    <reaction evidence="12">
        <text>[protein]-peptidylproline (omega=180) = [protein]-peptidylproline (omega=0)</text>
        <dbReference type="Rhea" id="RHEA:16237"/>
        <dbReference type="Rhea" id="RHEA-COMP:10747"/>
        <dbReference type="Rhea" id="RHEA-COMP:10748"/>
        <dbReference type="ChEBI" id="CHEBI:83833"/>
        <dbReference type="ChEBI" id="CHEBI:83834"/>
        <dbReference type="EC" id="5.2.1.8"/>
    </reaction>
</comment>
<dbReference type="GO" id="GO:0003755">
    <property type="term" value="F:peptidyl-prolyl cis-trans isomerase activity"/>
    <property type="evidence" value="ECO:0007669"/>
    <property type="project" value="UniProtKB-KW"/>
</dbReference>
<dbReference type="InterPro" id="IPR013217">
    <property type="entry name" value="Methyltransf_12"/>
</dbReference>
<dbReference type="PANTHER" id="PTHR21404:SF3">
    <property type="entry name" value="SMALL RNA 2'-O-METHYLTRANSFERASE"/>
    <property type="match status" value="1"/>
</dbReference>
<evidence type="ECO:0000256" key="1">
    <source>
        <dbReference type="ARBA" id="ARBA00001946"/>
    </source>
</evidence>
<sequence>MPLLTRREEARVSLSTAEVARRESTAMATAKAKLHTVMARTGKKCRYETWQLPQSEAGSVALEGHPESGLLEFNKQDPMFACKLHLPDGVTIQSSNFRRKKDAEQDAALHALQKMGILYEPGALQATAKESWEGLLHKVSLAFTDQMVLSYKPLAEHFRAAVQRKGLGFGHVPLIVLTVLDAKITSQCKSVDQLAENNPAYAAALVSKAAAACSSLKVSDDGLWIGRSDPFSPELVTKFLTDREDRIHSPLPDGSDVLERLEATAPSMMSACNGALSFNAVYISACADKELSTISLPATPDVYYLDAIAHELGLQDAGHVFMSRQIAKAPDGSRLFWGVPDRLPRVNISEVELVKQFEPSKNHPDLCSKDGPMEALRNPGRLTLRNERASFLVGHAVHGDAILATVGSTWASEGRCIYNNFTLSCFHRLMLGRTPWGAYKLSRRSLLVADLPKVYTCRAHWQGASPKSLLADFCQQHRLPEAQYTYNDSQDSVDSISNVDLLEEGHMRDSVFMNDSACSKHHSPGTSRQGPFQCRVQVGSAANEARINFQSDGFFRSRHDAVQSAALKAVTSYGRWAGTGCLCSYIRNQDCCKASGDFMDIVSRDGTFYKSDESIGQSEFLGSQVIAEEDILGDRPPPGSMVCVSYTINLIDEGSCYNGSSSQGTPSNELESQLDFKFELGVGAVISQFESCVSKATVGQTLQFCISAEALGVLFAASCDFDENRPGLVLEYTVKLLKFEEALEERIESSHFSPPLSKQRIEYARTMINALEAKTLVDLGCGSGSLLEALLKEPNTVEHMIGIDVSRKALIRGAKTLSATLAKPNVAHTIRSITLYEGSISAIDPGLRSPDLATCIEVVEHMDPEPLSMLGESILGKLVPKLWLVSTPNIEYNPIIRGLEWDPESNSLNKGSQQSSSESKKILDVETPNLRNHDHRFEWTRAEFREWASRLAAQYDYQVSFAGVGGDGEDDENSPGFATQIAVFARNVVVFPEFCQSASCSQHDDSKRVLSTTDVDESKAELETRGAAAVSPSKELWQWNLPGPPAAIL</sequence>
<evidence type="ECO:0000256" key="5">
    <source>
        <dbReference type="ARBA" id="ARBA00022691"/>
    </source>
</evidence>
<evidence type="ECO:0000256" key="9">
    <source>
        <dbReference type="ARBA" id="ARBA00023158"/>
    </source>
</evidence>
<evidence type="ECO:0000259" key="15">
    <source>
        <dbReference type="PROSITE" id="PS50137"/>
    </source>
</evidence>
<dbReference type="AlphaFoldDB" id="A0A8T0H1P4"/>
<dbReference type="Pfam" id="PF08242">
    <property type="entry name" value="Methyltransf_12"/>
    <property type="match status" value="1"/>
</dbReference>
<dbReference type="Gene3D" id="3.40.50.150">
    <property type="entry name" value="Vaccinia Virus protein VP39"/>
    <property type="match status" value="1"/>
</dbReference>
<organism evidence="16 17">
    <name type="scientific">Ceratodon purpureus</name>
    <name type="common">Fire moss</name>
    <name type="synonym">Dicranum purpureum</name>
    <dbReference type="NCBI Taxonomy" id="3225"/>
    <lineage>
        <taxon>Eukaryota</taxon>
        <taxon>Viridiplantae</taxon>
        <taxon>Streptophyta</taxon>
        <taxon>Embryophyta</taxon>
        <taxon>Bryophyta</taxon>
        <taxon>Bryophytina</taxon>
        <taxon>Bryopsida</taxon>
        <taxon>Dicranidae</taxon>
        <taxon>Pseudoditrichales</taxon>
        <taxon>Ditrichaceae</taxon>
        <taxon>Ceratodon</taxon>
    </lineage>
</organism>
<dbReference type="InterPro" id="IPR001179">
    <property type="entry name" value="PPIase_FKBP_dom"/>
</dbReference>
<dbReference type="Pfam" id="PF21224">
    <property type="entry name" value="Hen1_LCD"/>
    <property type="match status" value="1"/>
</dbReference>
<keyword evidence="12" id="KW-0413">Isomerase</keyword>
<dbReference type="Pfam" id="PF18441">
    <property type="entry name" value="Hen1_Lam_C"/>
    <property type="match status" value="1"/>
</dbReference>
<gene>
    <name evidence="16" type="ORF">KC19_9G191700</name>
</gene>
<reference evidence="16" key="1">
    <citation type="submission" date="2020-06" db="EMBL/GenBank/DDBJ databases">
        <title>WGS assembly of Ceratodon purpureus strain R40.</title>
        <authorList>
            <person name="Carey S.B."/>
            <person name="Jenkins J."/>
            <person name="Shu S."/>
            <person name="Lovell J.T."/>
            <person name="Sreedasyam A."/>
            <person name="Maumus F."/>
            <person name="Tiley G.P."/>
            <person name="Fernandez-Pozo N."/>
            <person name="Barry K."/>
            <person name="Chen C."/>
            <person name="Wang M."/>
            <person name="Lipzen A."/>
            <person name="Daum C."/>
            <person name="Saski C.A."/>
            <person name="Payton A.C."/>
            <person name="Mcbreen J.C."/>
            <person name="Conrad R.E."/>
            <person name="Kollar L.M."/>
            <person name="Olsson S."/>
            <person name="Huttunen S."/>
            <person name="Landis J.B."/>
            <person name="Wickett N.J."/>
            <person name="Johnson M.G."/>
            <person name="Rensing S.A."/>
            <person name="Grimwood J."/>
            <person name="Schmutz J."/>
            <person name="Mcdaniel S.F."/>
        </authorList>
    </citation>
    <scope>NUCLEOTIDE SEQUENCE</scope>
    <source>
        <strain evidence="16">R40</strain>
    </source>
</reference>
<dbReference type="SUPFAM" id="SSF53335">
    <property type="entry name" value="S-adenosyl-L-methionine-dependent methyltransferases"/>
    <property type="match status" value="1"/>
</dbReference>
<dbReference type="GO" id="GO:0003723">
    <property type="term" value="F:RNA binding"/>
    <property type="evidence" value="ECO:0007669"/>
    <property type="project" value="UniProtKB-UniRule"/>
</dbReference>
<dbReference type="SUPFAM" id="SSF54534">
    <property type="entry name" value="FKBP-like"/>
    <property type="match status" value="1"/>
</dbReference>
<feature type="domain" description="PPIase FKBP-type" evidence="14">
    <location>
        <begin position="639"/>
        <end position="740"/>
    </location>
</feature>
<dbReference type="InterPro" id="IPR046357">
    <property type="entry name" value="PPIase_dom_sf"/>
</dbReference>
<evidence type="ECO:0000313" key="16">
    <source>
        <dbReference type="EMBL" id="KAG0563032.1"/>
    </source>
</evidence>
<feature type="compositionally biased region" description="Low complexity" evidence="13">
    <location>
        <begin position="905"/>
        <end position="917"/>
    </location>
</feature>
<dbReference type="OrthoDB" id="2154311at2759"/>
<comment type="cofactor">
    <cofactor evidence="1">
        <name>Mg(2+)</name>
        <dbReference type="ChEBI" id="CHEBI:18420"/>
    </cofactor>
</comment>
<dbReference type="GO" id="GO:0001510">
    <property type="term" value="P:RNA methylation"/>
    <property type="evidence" value="ECO:0007669"/>
    <property type="project" value="InterPro"/>
</dbReference>
<dbReference type="SUPFAM" id="SSF54768">
    <property type="entry name" value="dsRNA-binding domain-like"/>
    <property type="match status" value="1"/>
</dbReference>
<keyword evidence="9" id="KW-0943">RNA-mediated gene silencing</keyword>
<evidence type="ECO:0000256" key="2">
    <source>
        <dbReference type="ARBA" id="ARBA00009026"/>
    </source>
</evidence>
<evidence type="ECO:0000256" key="7">
    <source>
        <dbReference type="ARBA" id="ARBA00022842"/>
    </source>
</evidence>